<name>A0ABN9WWS5_9DINO</name>
<comment type="caution">
    <text evidence="2">The sequence shown here is derived from an EMBL/GenBank/DDBJ whole genome shotgun (WGS) entry which is preliminary data.</text>
</comment>
<feature type="compositionally biased region" description="Low complexity" evidence="1">
    <location>
        <begin position="140"/>
        <end position="152"/>
    </location>
</feature>
<dbReference type="EMBL" id="CAUYUJ010019246">
    <property type="protein sequence ID" value="CAK0889640.1"/>
    <property type="molecule type" value="Genomic_DNA"/>
</dbReference>
<feature type="region of interest" description="Disordered" evidence="1">
    <location>
        <begin position="309"/>
        <end position="343"/>
    </location>
</feature>
<dbReference type="Proteomes" id="UP001189429">
    <property type="component" value="Unassembled WGS sequence"/>
</dbReference>
<feature type="region of interest" description="Disordered" evidence="1">
    <location>
        <begin position="123"/>
        <end position="176"/>
    </location>
</feature>
<evidence type="ECO:0000313" key="3">
    <source>
        <dbReference type="Proteomes" id="UP001189429"/>
    </source>
</evidence>
<accession>A0ABN9WWS5</accession>
<keyword evidence="3" id="KW-1185">Reference proteome</keyword>
<organism evidence="2 3">
    <name type="scientific">Prorocentrum cordatum</name>
    <dbReference type="NCBI Taxonomy" id="2364126"/>
    <lineage>
        <taxon>Eukaryota</taxon>
        <taxon>Sar</taxon>
        <taxon>Alveolata</taxon>
        <taxon>Dinophyceae</taxon>
        <taxon>Prorocentrales</taxon>
        <taxon>Prorocentraceae</taxon>
        <taxon>Prorocentrum</taxon>
    </lineage>
</organism>
<feature type="compositionally biased region" description="Basic residues" evidence="1">
    <location>
        <begin position="155"/>
        <end position="165"/>
    </location>
</feature>
<feature type="region of interest" description="Disordered" evidence="1">
    <location>
        <begin position="268"/>
        <end position="291"/>
    </location>
</feature>
<proteinExistence type="predicted"/>
<gene>
    <name evidence="2" type="ORF">PCOR1329_LOCUS70125</name>
</gene>
<sequence>MVCEPADLSNAEISTQVLQNGAVVASSDSLGQLIAEIDPGTYEVKLQPKAPAPFLVTVGLATESRLKEDPAAAGRAPRCGHWLPFGSPSAALGGLGARRLPARLRRRGARPRRGHVLPADRLVHRPRGGAPVGAFPRARGGPLQDPDPGDQPVHSVHRAHGRRRAGSTTAALRPHGRHDRVGEVAAEGGGRRAAAGLRRAVPRRGGARGGLAAGALLPRARRHRGGDGRARQAAQLREEVRGGRAPRGLAHGAVRPVAVVALCGQCGGQRGRRRGREDLRARQGRPQVEPDGVLPLVRAEGPLQQLDGLARPMQVEPLRRRRRVRPAGLGGPGKSDEGGRHSDLRDRLLERRDAGVRARLGPAVCRRLLCHRARVRPAPQRLQQGDAQPKMRCLNIEGTRDGQVYPFANVPSHPTRSYGANGGFYFSSLDNTSRLWALQKGLLPWQPIRPLAARHGLRLECHGWSRDGSAERAEDNSLGLGTQRDLGSMTWVAGYVTQGHLIWNERVISYDVAISQDLRVLRAADEVAHCLYEGPHAAPPPSASRLIWKFFGLGDGPPRRELCGRNCHPPKFSVHFDRDPTRPDACILAQSISDSAGGASKSLAEALLGEGYAYACSRDGKDANAIFWDRGRWELVESSQVGAAVAVVLRPFEDLSARLRAVCLRPDVPCRGAPCLQGLFGGAGGRRGPLVACADLQLLGGAECASVAEELAYMSSVAQEVLGEEILCPMLAPTPSSGIPKPLLSNSSGLNRLCSPDAMLFEGMAPVAVLSGHTEGYLATLPAEEVVQQFPACRMPLVAAYNPAGREPRVGSRPEGALPHLRVALVSPSLAAVGAHQLLAPSCARRCLRLGRSGVFAPEVGPLPARAESRPIPKLHCVVSGADAGGLGLLDGIPAGRRTAPHRGLVRRWALGPRWNMRSTVR</sequence>
<evidence type="ECO:0000256" key="1">
    <source>
        <dbReference type="SAM" id="MobiDB-lite"/>
    </source>
</evidence>
<protein>
    <submittedName>
        <fullName evidence="2">Uncharacterized protein</fullName>
    </submittedName>
</protein>
<feature type="compositionally biased region" description="Basic and acidic residues" evidence="1">
    <location>
        <begin position="334"/>
        <end position="343"/>
    </location>
</feature>
<reference evidence="2" key="1">
    <citation type="submission" date="2023-10" db="EMBL/GenBank/DDBJ databases">
        <authorList>
            <person name="Chen Y."/>
            <person name="Shah S."/>
            <person name="Dougan E. K."/>
            <person name="Thang M."/>
            <person name="Chan C."/>
        </authorList>
    </citation>
    <scope>NUCLEOTIDE SEQUENCE [LARGE SCALE GENOMIC DNA]</scope>
</reference>
<evidence type="ECO:0000313" key="2">
    <source>
        <dbReference type="EMBL" id="CAK0889640.1"/>
    </source>
</evidence>